<dbReference type="FunCoup" id="G5B6V6">
    <property type="interactions" value="5131"/>
</dbReference>
<gene>
    <name evidence="9" type="ORF">GW7_01135</name>
</gene>
<dbReference type="eggNOG" id="KOG2319">
    <property type="taxonomic scope" value="Eukaryota"/>
</dbReference>
<feature type="region of interest" description="Disordered" evidence="7">
    <location>
        <begin position="902"/>
        <end position="930"/>
    </location>
</feature>
<feature type="compositionally biased region" description="Polar residues" evidence="7">
    <location>
        <begin position="1068"/>
        <end position="1080"/>
    </location>
</feature>
<feature type="compositionally biased region" description="Polar residues" evidence="7">
    <location>
        <begin position="814"/>
        <end position="833"/>
    </location>
</feature>
<evidence type="ECO:0000256" key="5">
    <source>
        <dbReference type="ARBA" id="ARBA00022658"/>
    </source>
</evidence>
<dbReference type="STRING" id="10181.G5B6V6"/>
<protein>
    <submittedName>
        <fullName evidence="9">GTPase-activating protein and VPS9 domain-containing protein 1</fullName>
    </submittedName>
</protein>
<feature type="compositionally biased region" description="Basic and acidic residues" evidence="7">
    <location>
        <begin position="834"/>
        <end position="845"/>
    </location>
</feature>
<dbReference type="InParanoid" id="G5B6V6"/>
<dbReference type="Pfam" id="PF02204">
    <property type="entry name" value="VPS9"/>
    <property type="match status" value="2"/>
</dbReference>
<dbReference type="Pfam" id="PF18151">
    <property type="entry name" value="DUF5601"/>
    <property type="match status" value="1"/>
</dbReference>
<dbReference type="Gene3D" id="1.20.1050.80">
    <property type="entry name" value="VPS9 domain"/>
    <property type="match status" value="2"/>
</dbReference>
<dbReference type="InterPro" id="IPR008936">
    <property type="entry name" value="Rho_GTPase_activation_prot"/>
</dbReference>
<organism evidence="9 10">
    <name type="scientific">Heterocephalus glaber</name>
    <name type="common">Naked mole rat</name>
    <dbReference type="NCBI Taxonomy" id="10181"/>
    <lineage>
        <taxon>Eukaryota</taxon>
        <taxon>Metazoa</taxon>
        <taxon>Chordata</taxon>
        <taxon>Craniata</taxon>
        <taxon>Vertebrata</taxon>
        <taxon>Euteleostomi</taxon>
        <taxon>Mammalia</taxon>
        <taxon>Eutheria</taxon>
        <taxon>Euarchontoglires</taxon>
        <taxon>Glires</taxon>
        <taxon>Rodentia</taxon>
        <taxon>Hystricomorpha</taxon>
        <taxon>Bathyergidae</taxon>
        <taxon>Heterocephalus</taxon>
    </lineage>
</organism>
<evidence type="ECO:0000256" key="6">
    <source>
        <dbReference type="ARBA" id="ARBA00023136"/>
    </source>
</evidence>
<keyword evidence="5" id="KW-0344">Guanine-nucleotide releasing factor</keyword>
<dbReference type="GO" id="GO:0006897">
    <property type="term" value="P:endocytosis"/>
    <property type="evidence" value="ECO:0007669"/>
    <property type="project" value="UniProtKB-KW"/>
</dbReference>
<dbReference type="SMART" id="SM00167">
    <property type="entry name" value="VPS9"/>
    <property type="match status" value="1"/>
</dbReference>
<feature type="region of interest" description="Disordered" evidence="7">
    <location>
        <begin position="630"/>
        <end position="664"/>
    </location>
</feature>
<dbReference type="CDD" id="cd05129">
    <property type="entry name" value="RasGAP_RAP6"/>
    <property type="match status" value="1"/>
</dbReference>
<dbReference type="SUPFAM" id="SSF48350">
    <property type="entry name" value="GTPase activation domain, GAP"/>
    <property type="match status" value="1"/>
</dbReference>
<keyword evidence="4" id="KW-0254">Endocytosis</keyword>
<sequence length="1588" mass="177113">MLENVVNPILVSEGPYRLRWVLAERDRTLKHTANRTRTGSQGDCCFRTTSPRGPRGAAQARWPGGRAAARHSKADQRAATAVAVSGEGDGSEADLLSDWDLGAFFRMRPSCLAFVPFPHLKMVKLDIHTLAHHLKQERLYVNSEKQLIQRLNADVLKTAEKLYRTAWIAKQQRINLDRLIITSVKCLAFVPFPHLKMVKLDIHTLAHHLKQERLYVNSEKQLIQRLNADVLKTAEKLYRTAWIAKQQRINLDRLIITSAEASPAECCQHAKILEDTQFVDGYKQLGFQETAYGEFLSRLRENPRLIASSLVAGEKLNQENTQSVIYTVFTSLYGNCIMQEDESYLLQVLRYLIEFELKESDNPRRLLRRGTCAFIVNPEQYGIISDAPINEVARFNLMQVGRLLQQLAMTGSEEGDPRTKSSLGKFDKSCVAAFLDVVIGGRAVETPPMSSVNLLEGLSRTVVYITYSQLLTLVNFMKSVMSGDQLREDRMALDNLLANLPQARPGKSSSLEMTPYNTPQLSPATTPANKKNRLPIATRSRSRTNMLMDLHMDHEGSSQETIQEVQPEEVLVISLGTSPQLTPGMMSENEVLNMQLVDGGQGDVPVDENKLHGKPDKTLRFSLCSDNLEGISEGPSNRSNSVSSLDLEGESVSELGAGPSGSNGVEALQLLEHEQATTQDNLDDKLRKFEIRDMMGLTDDRDISETVSETWSTDVLGSDFDPNIDEDRLQEIAGAAAENMLGSLLCLPGSGSVLLDPCTGSTISETTSEAWSVEVLPSDSEAPDLKQEERLQELESCSGLGSTSDDTDVREVSSRPSTPGLSVVSGISATSEDIPNKIEDLRSECSSDFGGKDSVTSPDMDEITHGAHQLTSPPSQSESLLAMFDPLSSHEGASAVVRPKVHYARPSHPPPDPPILEGAVGGNEARLPNFGSHVLTPAEMEAFKQRHSYPERLVRSRSSDIVSSVRRPMSDPSWNRRPGTEERELPQAAAIGATSLVAAPHSSSSSPSKDSSRGETEDRKDSDDEKSDRNRPWWRKRFVSAMPKAPIPFRKKEKQEKDKDDLGPDRFSTLTDDPSPRLSTQAQVAEDILDKYRNAIKRSSPSDGAMANYESAEIMGDGESAHDSPRDETLQNISADDLPDSASQAAHPQDSAFSYRDAKKKLRLALCSADSVAFPVLTHSTRNGLPDHTDPEGKLLQFNNEIVCFLKVQIAEAINLQDKNLMAQLQETMRCVCRFDNRTCRKLLASIAEDYRKRAPYIAYLTRCRQGLQTTQAHLERLLQRVLRDKEVANRYFTTVCVRLLLESKEKKIREFIQDFQKLTAADDKTAQVEDFLQFLYGAMAQDVIWQNASEEQLQDAQLAIERSVMNRIFKLAFYPNQDGDILRDQVLHEHIQRLSKVVTANHRALQIPEVYLREAPWPSAQSEIRTISAYKTPRDKVQCILRMCSTIMNLLSLANEDSVPGADDFVPVLVFVLIKVYLREAPWPSAQSEIRTISAYKTPRDKVQCILRMCSTIMNLLSLANEDSVPGADDFVPVLVFVLIKANPPCLLSTVQYISSFYSSCLSGEESYWWMQFTAAVEFIKTIDDRK</sequence>
<dbReference type="FunFam" id="1.20.1050.80:FF:000001">
    <property type="entry name" value="GTPase-activating protein and VPS9 domain-containing protein 1 isoform X1"/>
    <property type="match status" value="2"/>
</dbReference>
<dbReference type="PANTHER" id="PTHR23101:SF25">
    <property type="entry name" value="GTPASE-ACTIVATING PROTEIN AND VPS9 DOMAIN-CONTAINING PROTEIN 1"/>
    <property type="match status" value="1"/>
</dbReference>
<accession>G5B6V6</accession>
<dbReference type="PROSITE" id="PS51205">
    <property type="entry name" value="VPS9"/>
    <property type="match status" value="1"/>
</dbReference>
<dbReference type="PANTHER" id="PTHR23101">
    <property type="entry name" value="RAB GDP/GTP EXCHANGE FACTOR"/>
    <property type="match status" value="1"/>
</dbReference>
<dbReference type="GO" id="GO:0005085">
    <property type="term" value="F:guanyl-nucleotide exchange factor activity"/>
    <property type="evidence" value="ECO:0007669"/>
    <property type="project" value="UniProtKB-KW"/>
</dbReference>
<feature type="compositionally biased region" description="Polar residues" evidence="7">
    <location>
        <begin position="634"/>
        <end position="644"/>
    </location>
</feature>
<feature type="compositionally biased region" description="Polar residues" evidence="7">
    <location>
        <begin position="35"/>
        <end position="51"/>
    </location>
</feature>
<dbReference type="Proteomes" id="UP000006813">
    <property type="component" value="Unassembled WGS sequence"/>
</dbReference>
<dbReference type="EMBL" id="JH168678">
    <property type="protein sequence ID" value="EHB05017.1"/>
    <property type="molecule type" value="Genomic_DNA"/>
</dbReference>
<dbReference type="GO" id="GO:0051049">
    <property type="term" value="P:regulation of transport"/>
    <property type="evidence" value="ECO:0007669"/>
    <property type="project" value="UniProtKB-ARBA"/>
</dbReference>
<dbReference type="FunFam" id="1.10.246.120:FF:000001">
    <property type="entry name" value="GTPase-activating protein and VPS9 domain-containing protein 1 isoform X1"/>
    <property type="match status" value="1"/>
</dbReference>
<dbReference type="Gene3D" id="1.10.246.120">
    <property type="match status" value="1"/>
</dbReference>
<feature type="domain" description="VPS9" evidence="8">
    <location>
        <begin position="1382"/>
        <end position="1588"/>
    </location>
</feature>
<evidence type="ECO:0000313" key="10">
    <source>
        <dbReference type="Proteomes" id="UP000006813"/>
    </source>
</evidence>
<feature type="compositionally biased region" description="Basic and acidic residues" evidence="7">
    <location>
        <begin position="945"/>
        <end position="958"/>
    </location>
</feature>
<keyword evidence="6" id="KW-0472">Membrane</keyword>
<evidence type="ECO:0000256" key="2">
    <source>
        <dbReference type="ARBA" id="ARBA00008489"/>
    </source>
</evidence>
<proteinExistence type="inferred from homology"/>
<name>G5B6V6_HETGA</name>
<dbReference type="GO" id="GO:0005829">
    <property type="term" value="C:cytosol"/>
    <property type="evidence" value="ECO:0007669"/>
    <property type="project" value="TreeGrafter"/>
</dbReference>
<evidence type="ECO:0000259" key="8">
    <source>
        <dbReference type="PROSITE" id="PS51205"/>
    </source>
</evidence>
<feature type="region of interest" description="Disordered" evidence="7">
    <location>
        <begin position="1116"/>
        <end position="1152"/>
    </location>
</feature>
<comment type="subcellular location">
    <subcellularLocation>
        <location evidence="1">Membrane</location>
        <topology evidence="1">Peripheral membrane protein</topology>
    </subcellularLocation>
</comment>
<dbReference type="InterPro" id="IPR041545">
    <property type="entry name" value="DUF5601"/>
</dbReference>
<comment type="similarity">
    <text evidence="2">Belongs to the GAPVD1 family.</text>
</comment>
<keyword evidence="3" id="KW-0343">GTPase activation</keyword>
<feature type="compositionally biased region" description="Basic and acidic residues" evidence="7">
    <location>
        <begin position="1053"/>
        <end position="1064"/>
    </location>
</feature>
<feature type="region of interest" description="Disordered" evidence="7">
    <location>
        <begin position="945"/>
        <end position="1080"/>
    </location>
</feature>
<feature type="compositionally biased region" description="Basic and acidic residues" evidence="7">
    <location>
        <begin position="1010"/>
        <end position="1031"/>
    </location>
</feature>
<feature type="region of interest" description="Disordered" evidence="7">
    <location>
        <begin position="33"/>
        <end position="60"/>
    </location>
</feature>
<dbReference type="GO" id="GO:0031267">
    <property type="term" value="F:small GTPase binding"/>
    <property type="evidence" value="ECO:0007669"/>
    <property type="project" value="TreeGrafter"/>
</dbReference>
<evidence type="ECO:0000256" key="1">
    <source>
        <dbReference type="ARBA" id="ARBA00004170"/>
    </source>
</evidence>
<evidence type="ECO:0000256" key="7">
    <source>
        <dbReference type="SAM" id="MobiDB-lite"/>
    </source>
</evidence>
<dbReference type="InterPro" id="IPR003123">
    <property type="entry name" value="VPS9"/>
</dbReference>
<evidence type="ECO:0000256" key="4">
    <source>
        <dbReference type="ARBA" id="ARBA00022583"/>
    </source>
</evidence>
<dbReference type="InterPro" id="IPR045046">
    <property type="entry name" value="Vps9-like"/>
</dbReference>
<dbReference type="GO" id="GO:0005096">
    <property type="term" value="F:GTPase activator activity"/>
    <property type="evidence" value="ECO:0007669"/>
    <property type="project" value="UniProtKB-KW"/>
</dbReference>
<dbReference type="GO" id="GO:0016020">
    <property type="term" value="C:membrane"/>
    <property type="evidence" value="ECO:0007669"/>
    <property type="project" value="UniProtKB-SubCell"/>
</dbReference>
<feature type="region of interest" description="Disordered" evidence="7">
    <location>
        <begin position="795"/>
        <end position="876"/>
    </location>
</feature>
<evidence type="ECO:0000313" key="9">
    <source>
        <dbReference type="EMBL" id="EHB05017.1"/>
    </source>
</evidence>
<dbReference type="InterPro" id="IPR037191">
    <property type="entry name" value="VPS9_dom_sf"/>
</dbReference>
<feature type="compositionally biased region" description="Basic and acidic residues" evidence="7">
    <location>
        <begin position="1119"/>
        <end position="1129"/>
    </location>
</feature>
<evidence type="ECO:0000256" key="3">
    <source>
        <dbReference type="ARBA" id="ARBA00022468"/>
    </source>
</evidence>
<dbReference type="GO" id="GO:0030139">
    <property type="term" value="C:endocytic vesicle"/>
    <property type="evidence" value="ECO:0007669"/>
    <property type="project" value="TreeGrafter"/>
</dbReference>
<dbReference type="SUPFAM" id="SSF109993">
    <property type="entry name" value="VPS9 domain"/>
    <property type="match status" value="2"/>
</dbReference>
<dbReference type="Gene3D" id="1.10.506.10">
    <property type="entry name" value="GTPase Activation - p120gap, domain 1"/>
    <property type="match status" value="2"/>
</dbReference>
<reference evidence="9 10" key="1">
    <citation type="journal article" date="2011" name="Nature">
        <title>Genome sequencing reveals insights into physiology and longevity of the naked mole rat.</title>
        <authorList>
            <person name="Kim E.B."/>
            <person name="Fang X."/>
            <person name="Fushan A.A."/>
            <person name="Huang Z."/>
            <person name="Lobanov A.V."/>
            <person name="Han L."/>
            <person name="Marino S.M."/>
            <person name="Sun X."/>
            <person name="Turanov A.A."/>
            <person name="Yang P."/>
            <person name="Yim S.H."/>
            <person name="Zhao X."/>
            <person name="Kasaikina M.V."/>
            <person name="Stoletzki N."/>
            <person name="Peng C."/>
            <person name="Polak P."/>
            <person name="Xiong Z."/>
            <person name="Kiezun A."/>
            <person name="Zhu Y."/>
            <person name="Chen Y."/>
            <person name="Kryukov G.V."/>
            <person name="Zhang Q."/>
            <person name="Peshkin L."/>
            <person name="Yang L."/>
            <person name="Bronson R.T."/>
            <person name="Buffenstein R."/>
            <person name="Wang B."/>
            <person name="Han C."/>
            <person name="Li Q."/>
            <person name="Chen L."/>
            <person name="Zhao W."/>
            <person name="Sunyaev S.R."/>
            <person name="Park T.J."/>
            <person name="Zhang G."/>
            <person name="Wang J."/>
            <person name="Gladyshev V.N."/>
        </authorList>
    </citation>
    <scope>NUCLEOTIDE SEQUENCE [LARGE SCALE GENOMIC DNA]</scope>
</reference>